<evidence type="ECO:0000313" key="10">
    <source>
        <dbReference type="EMBL" id="KAL2067811.1"/>
    </source>
</evidence>
<dbReference type="Gene3D" id="1.20.1250.20">
    <property type="entry name" value="MFS general substrate transporter like domains"/>
    <property type="match status" value="2"/>
</dbReference>
<feature type="domain" description="Major facilitator superfamily (MFS) profile" evidence="9">
    <location>
        <begin position="1"/>
        <end position="438"/>
    </location>
</feature>
<keyword evidence="4 7" id="KW-1133">Transmembrane helix</keyword>
<comment type="caution">
    <text evidence="10">The sequence shown here is derived from an EMBL/GenBank/DDBJ whole genome shotgun (WGS) entry which is preliminary data.</text>
</comment>
<accession>A0ABR4CCY7</accession>
<feature type="signal peptide" evidence="8">
    <location>
        <begin position="1"/>
        <end position="17"/>
    </location>
</feature>
<evidence type="ECO:0000256" key="2">
    <source>
        <dbReference type="ARBA" id="ARBA00022448"/>
    </source>
</evidence>
<keyword evidence="11" id="KW-1185">Reference proteome</keyword>
<keyword evidence="2" id="KW-0813">Transport</keyword>
<feature type="transmembrane region" description="Helical" evidence="7">
    <location>
        <begin position="168"/>
        <end position="188"/>
    </location>
</feature>
<keyword evidence="5 7" id="KW-0472">Membrane</keyword>
<name>A0ABR4CCY7_9HELO</name>
<evidence type="ECO:0000256" key="5">
    <source>
        <dbReference type="ARBA" id="ARBA00023136"/>
    </source>
</evidence>
<evidence type="ECO:0000256" key="7">
    <source>
        <dbReference type="SAM" id="Phobius"/>
    </source>
</evidence>
<dbReference type="InterPro" id="IPR020846">
    <property type="entry name" value="MFS_dom"/>
</dbReference>
<dbReference type="SUPFAM" id="SSF103473">
    <property type="entry name" value="MFS general substrate transporter"/>
    <property type="match status" value="1"/>
</dbReference>
<feature type="transmembrane region" description="Helical" evidence="7">
    <location>
        <begin position="71"/>
        <end position="92"/>
    </location>
</feature>
<dbReference type="InterPro" id="IPR036259">
    <property type="entry name" value="MFS_trans_sf"/>
</dbReference>
<feature type="transmembrane region" description="Helical" evidence="7">
    <location>
        <begin position="331"/>
        <end position="356"/>
    </location>
</feature>
<evidence type="ECO:0000256" key="6">
    <source>
        <dbReference type="ARBA" id="ARBA00023180"/>
    </source>
</evidence>
<feature type="transmembrane region" description="Helical" evidence="7">
    <location>
        <begin position="33"/>
        <end position="50"/>
    </location>
</feature>
<dbReference type="PANTHER" id="PTHR23501:SF187">
    <property type="entry name" value="MAJOR FACILITATOR SUPERFAMILY (MFS) PROFILE DOMAIN-CONTAINING PROTEIN"/>
    <property type="match status" value="1"/>
</dbReference>
<dbReference type="InterPro" id="IPR011701">
    <property type="entry name" value="MFS"/>
</dbReference>
<evidence type="ECO:0000259" key="9">
    <source>
        <dbReference type="PROSITE" id="PS50850"/>
    </source>
</evidence>
<keyword evidence="3 7" id="KW-0812">Transmembrane</keyword>
<feature type="transmembrane region" description="Helical" evidence="7">
    <location>
        <begin position="297"/>
        <end position="319"/>
    </location>
</feature>
<keyword evidence="8" id="KW-0732">Signal</keyword>
<evidence type="ECO:0000256" key="4">
    <source>
        <dbReference type="ARBA" id="ARBA00022989"/>
    </source>
</evidence>
<evidence type="ECO:0000256" key="3">
    <source>
        <dbReference type="ARBA" id="ARBA00022692"/>
    </source>
</evidence>
<organism evidence="10 11">
    <name type="scientific">Oculimacula yallundae</name>
    <dbReference type="NCBI Taxonomy" id="86028"/>
    <lineage>
        <taxon>Eukaryota</taxon>
        <taxon>Fungi</taxon>
        <taxon>Dikarya</taxon>
        <taxon>Ascomycota</taxon>
        <taxon>Pezizomycotina</taxon>
        <taxon>Leotiomycetes</taxon>
        <taxon>Helotiales</taxon>
        <taxon>Ploettnerulaceae</taxon>
        <taxon>Oculimacula</taxon>
    </lineage>
</organism>
<protein>
    <recommendedName>
        <fullName evidence="9">Major facilitator superfamily (MFS) profile domain-containing protein</fullName>
    </recommendedName>
</protein>
<reference evidence="10 11" key="1">
    <citation type="journal article" date="2024" name="Commun. Biol.">
        <title>Comparative genomic analysis of thermophilic fungi reveals convergent evolutionary adaptations and gene losses.</title>
        <authorList>
            <person name="Steindorff A.S."/>
            <person name="Aguilar-Pontes M.V."/>
            <person name="Robinson A.J."/>
            <person name="Andreopoulos B."/>
            <person name="LaButti K."/>
            <person name="Kuo A."/>
            <person name="Mondo S."/>
            <person name="Riley R."/>
            <person name="Otillar R."/>
            <person name="Haridas S."/>
            <person name="Lipzen A."/>
            <person name="Grimwood J."/>
            <person name="Schmutz J."/>
            <person name="Clum A."/>
            <person name="Reid I.D."/>
            <person name="Moisan M.C."/>
            <person name="Butler G."/>
            <person name="Nguyen T.T.M."/>
            <person name="Dewar K."/>
            <person name="Conant G."/>
            <person name="Drula E."/>
            <person name="Henrissat B."/>
            <person name="Hansel C."/>
            <person name="Singer S."/>
            <person name="Hutchinson M.I."/>
            <person name="de Vries R.P."/>
            <person name="Natvig D.O."/>
            <person name="Powell A.J."/>
            <person name="Tsang A."/>
            <person name="Grigoriev I.V."/>
        </authorList>
    </citation>
    <scope>NUCLEOTIDE SEQUENCE [LARGE SCALE GENOMIC DNA]</scope>
    <source>
        <strain evidence="10 11">CBS 494.80</strain>
    </source>
</reference>
<dbReference type="PROSITE" id="PS50850">
    <property type="entry name" value="MFS"/>
    <property type="match status" value="1"/>
</dbReference>
<proteinExistence type="predicted"/>
<feature type="transmembrane region" description="Helical" evidence="7">
    <location>
        <begin position="273"/>
        <end position="291"/>
    </location>
</feature>
<feature type="transmembrane region" description="Helical" evidence="7">
    <location>
        <begin position="98"/>
        <end position="117"/>
    </location>
</feature>
<evidence type="ECO:0000256" key="8">
    <source>
        <dbReference type="SAM" id="SignalP"/>
    </source>
</evidence>
<feature type="transmembrane region" description="Helical" evidence="7">
    <location>
        <begin position="200"/>
        <end position="223"/>
    </location>
</feature>
<dbReference type="PANTHER" id="PTHR23501">
    <property type="entry name" value="MAJOR FACILITATOR SUPERFAMILY"/>
    <property type="match status" value="1"/>
</dbReference>
<sequence length="469" mass="50457">MLISVAIFALGSGLCGGANTTTMLIASRVVQGLGAGGIFALVEIIVADLVPLRGRQQLLWVSADNLPSMAAIQAFFALGTFVGPVIGGAIVTRTTWRWVFYINLPIAGITLVLLFMFLRMNHVREGTTLQRILRVDFLGHSILMAAIVAIRIPLTWGGIKYSWSSYHIVVPLVVGFAGLFVFATHQYLIAKDIASVPPRLFGSSVSTLAFIMTLIHGICMSWMSFFLPVYFQVLLGVTPEMSGVYLLATVIPLMPAAMFGGWYINKTGRYKPALVAGWCSFSLGAGLLTMLDSQSSAARWIVFQALCGAGGGVILTTTIPAIQGVLPESDVALATAVWSFVRSLGTIWGGAIPAVIFSSRVDQIIDQIEDPDTRALLAGGGAYQHSTSSFIRAFDSDPVLKAQIIGVYTEALKRLWQLLLAFTLAGVPLSLVIKEVELRTTLVTEFGLKTSEKDDLEVEEPSTGSTIDM</sequence>
<gene>
    <name evidence="10" type="ORF">VTL71DRAFT_15907</name>
</gene>
<comment type="subcellular location">
    <subcellularLocation>
        <location evidence="1">Membrane</location>
        <topology evidence="1">Multi-pass membrane protein</topology>
    </subcellularLocation>
</comment>
<keyword evidence="6" id="KW-0325">Glycoprotein</keyword>
<dbReference type="Proteomes" id="UP001595075">
    <property type="component" value="Unassembled WGS sequence"/>
</dbReference>
<feature type="transmembrane region" description="Helical" evidence="7">
    <location>
        <begin position="137"/>
        <end position="156"/>
    </location>
</feature>
<feature type="transmembrane region" description="Helical" evidence="7">
    <location>
        <begin position="243"/>
        <end position="264"/>
    </location>
</feature>
<evidence type="ECO:0000313" key="11">
    <source>
        <dbReference type="Proteomes" id="UP001595075"/>
    </source>
</evidence>
<feature type="chain" id="PRO_5046815076" description="Major facilitator superfamily (MFS) profile domain-containing protein" evidence="8">
    <location>
        <begin position="18"/>
        <end position="469"/>
    </location>
</feature>
<dbReference type="Pfam" id="PF07690">
    <property type="entry name" value="MFS_1"/>
    <property type="match status" value="1"/>
</dbReference>
<evidence type="ECO:0000256" key="1">
    <source>
        <dbReference type="ARBA" id="ARBA00004141"/>
    </source>
</evidence>
<dbReference type="EMBL" id="JAZHXI010000009">
    <property type="protein sequence ID" value="KAL2067811.1"/>
    <property type="molecule type" value="Genomic_DNA"/>
</dbReference>